<proteinExistence type="predicted"/>
<gene>
    <name evidence="8" type="primary">LOC106058196</name>
</gene>
<evidence type="ECO:0000313" key="8">
    <source>
        <dbReference type="RefSeq" id="XP_013071026.2"/>
    </source>
</evidence>
<evidence type="ECO:0000259" key="6">
    <source>
        <dbReference type="PROSITE" id="PS50262"/>
    </source>
</evidence>
<sequence>MAETKSVITESKPVVVFDPFIRYIVTIIVSLLLAQIVCVFGIVANVINIKLFRKLGYQDGVNVTLTALAINDLGALLSELAFLNSGNPFISELDVVVSKVATGMISGYSQEYFVRVSSAVTTFAALERCLCVTRPLKVKSMITTKKAVMVNLCLFLIYLAYLYVQFSYVYMDWTFLPERNRTVFMVFFTKMRTVMFPISYYVTEIIVPYLTFLILIVCSAILFVKLKSKSKWRQSLSSSKDQLSSLTSKDRKTAMLFMTASILCVVFLLPAHLLFTTAIFRRELALDGALSDLSLMISSITNFLKVLNSSLTIFIYYTMSTKYRNEFQLMVGRCRQWLGGQLEYTTSDI</sequence>
<feature type="transmembrane region" description="Helical" evidence="5">
    <location>
        <begin position="295"/>
        <end position="317"/>
    </location>
</feature>
<dbReference type="Proteomes" id="UP001165740">
    <property type="component" value="Chromosome 9"/>
</dbReference>
<name>A0A9U8E3E1_BIOGL</name>
<dbReference type="Pfam" id="PF10324">
    <property type="entry name" value="7TM_GPCR_Srw"/>
    <property type="match status" value="1"/>
</dbReference>
<dbReference type="RefSeq" id="XP_013071026.2">
    <property type="nucleotide sequence ID" value="XM_013215572.2"/>
</dbReference>
<feature type="transmembrane region" description="Helical" evidence="5">
    <location>
        <begin position="147"/>
        <end position="171"/>
    </location>
</feature>
<keyword evidence="7" id="KW-1185">Reference proteome</keyword>
<dbReference type="InterPro" id="IPR017452">
    <property type="entry name" value="GPCR_Rhodpsn_7TM"/>
</dbReference>
<comment type="subcellular location">
    <subcellularLocation>
        <location evidence="1">Membrane</location>
    </subcellularLocation>
</comment>
<dbReference type="PANTHER" id="PTHR46641">
    <property type="entry name" value="FMRFAMIDE RECEPTOR-RELATED"/>
    <property type="match status" value="1"/>
</dbReference>
<feature type="domain" description="G-protein coupled receptors family 1 profile" evidence="6">
    <location>
        <begin position="41"/>
        <end position="316"/>
    </location>
</feature>
<keyword evidence="2 5" id="KW-0812">Transmembrane</keyword>
<dbReference type="PANTHER" id="PTHR46641:SF2">
    <property type="entry name" value="FMRFAMIDE RECEPTOR"/>
    <property type="match status" value="1"/>
</dbReference>
<dbReference type="KEGG" id="bgt:106058196"/>
<protein>
    <submittedName>
        <fullName evidence="8">Uncharacterized protein LOC106058196</fullName>
    </submittedName>
</protein>
<reference evidence="8" key="1">
    <citation type="submission" date="2025-08" db="UniProtKB">
        <authorList>
            <consortium name="RefSeq"/>
        </authorList>
    </citation>
    <scope>IDENTIFICATION</scope>
</reference>
<dbReference type="AlphaFoldDB" id="A0A9U8E3E1"/>
<evidence type="ECO:0000256" key="5">
    <source>
        <dbReference type="SAM" id="Phobius"/>
    </source>
</evidence>
<dbReference type="InterPro" id="IPR019427">
    <property type="entry name" value="7TM_GPCR_serpentine_rcpt_Srw"/>
</dbReference>
<evidence type="ECO:0000256" key="1">
    <source>
        <dbReference type="ARBA" id="ARBA00004370"/>
    </source>
</evidence>
<feature type="transmembrane region" description="Helical" evidence="5">
    <location>
        <begin position="198"/>
        <end position="224"/>
    </location>
</feature>
<evidence type="ECO:0000256" key="4">
    <source>
        <dbReference type="ARBA" id="ARBA00023136"/>
    </source>
</evidence>
<dbReference type="GO" id="GO:0016020">
    <property type="term" value="C:membrane"/>
    <property type="evidence" value="ECO:0007669"/>
    <property type="project" value="UniProtKB-SubCell"/>
</dbReference>
<dbReference type="GeneID" id="106058196"/>
<evidence type="ECO:0000256" key="2">
    <source>
        <dbReference type="ARBA" id="ARBA00022692"/>
    </source>
</evidence>
<organism evidence="7 8">
    <name type="scientific">Biomphalaria glabrata</name>
    <name type="common">Bloodfluke planorb</name>
    <name type="synonym">Freshwater snail</name>
    <dbReference type="NCBI Taxonomy" id="6526"/>
    <lineage>
        <taxon>Eukaryota</taxon>
        <taxon>Metazoa</taxon>
        <taxon>Spiralia</taxon>
        <taxon>Lophotrochozoa</taxon>
        <taxon>Mollusca</taxon>
        <taxon>Gastropoda</taxon>
        <taxon>Heterobranchia</taxon>
        <taxon>Euthyneura</taxon>
        <taxon>Panpulmonata</taxon>
        <taxon>Hygrophila</taxon>
        <taxon>Lymnaeoidea</taxon>
        <taxon>Planorbidae</taxon>
        <taxon>Biomphalaria</taxon>
    </lineage>
</organism>
<dbReference type="SUPFAM" id="SSF81321">
    <property type="entry name" value="Family A G protein-coupled receptor-like"/>
    <property type="match status" value="1"/>
</dbReference>
<feature type="transmembrane region" description="Helical" evidence="5">
    <location>
        <begin position="20"/>
        <end position="47"/>
    </location>
</feature>
<dbReference type="OrthoDB" id="6157797at2759"/>
<dbReference type="OMA" id="LRIMATW"/>
<dbReference type="InterPro" id="IPR052954">
    <property type="entry name" value="GPCR-Ligand_Int"/>
</dbReference>
<evidence type="ECO:0000313" key="7">
    <source>
        <dbReference type="Proteomes" id="UP001165740"/>
    </source>
</evidence>
<dbReference type="GO" id="GO:0008528">
    <property type="term" value="F:G protein-coupled peptide receptor activity"/>
    <property type="evidence" value="ECO:0007669"/>
    <property type="project" value="InterPro"/>
</dbReference>
<dbReference type="Gene3D" id="1.20.1070.10">
    <property type="entry name" value="Rhodopsin 7-helix transmembrane proteins"/>
    <property type="match status" value="1"/>
</dbReference>
<keyword evidence="4 5" id="KW-0472">Membrane</keyword>
<evidence type="ECO:0000256" key="3">
    <source>
        <dbReference type="ARBA" id="ARBA00022989"/>
    </source>
</evidence>
<keyword evidence="3 5" id="KW-1133">Transmembrane helix</keyword>
<feature type="transmembrane region" description="Helical" evidence="5">
    <location>
        <begin position="254"/>
        <end position="275"/>
    </location>
</feature>
<accession>A0A9U8E3E1</accession>
<dbReference type="PROSITE" id="PS50262">
    <property type="entry name" value="G_PROTEIN_RECEP_F1_2"/>
    <property type="match status" value="1"/>
</dbReference>